<name>A0A0F9ISH8_9ZZZZ</name>
<gene>
    <name evidence="2" type="ORF">LCGC14_1841980</name>
</gene>
<reference evidence="2" key="1">
    <citation type="journal article" date="2015" name="Nature">
        <title>Complex archaea that bridge the gap between prokaryotes and eukaryotes.</title>
        <authorList>
            <person name="Spang A."/>
            <person name="Saw J.H."/>
            <person name="Jorgensen S.L."/>
            <person name="Zaremba-Niedzwiedzka K."/>
            <person name="Martijn J."/>
            <person name="Lind A.E."/>
            <person name="van Eijk R."/>
            <person name="Schleper C."/>
            <person name="Guy L."/>
            <person name="Ettema T.J."/>
        </authorList>
    </citation>
    <scope>NUCLEOTIDE SEQUENCE</scope>
</reference>
<protein>
    <submittedName>
        <fullName evidence="2">Uncharacterized protein</fullName>
    </submittedName>
</protein>
<keyword evidence="1" id="KW-0472">Membrane</keyword>
<feature type="transmembrane region" description="Helical" evidence="1">
    <location>
        <begin position="303"/>
        <end position="334"/>
    </location>
</feature>
<feature type="transmembrane region" description="Helical" evidence="1">
    <location>
        <begin position="186"/>
        <end position="204"/>
    </location>
</feature>
<accession>A0A0F9ISH8</accession>
<keyword evidence="1" id="KW-1133">Transmembrane helix</keyword>
<feature type="transmembrane region" description="Helical" evidence="1">
    <location>
        <begin position="104"/>
        <end position="124"/>
    </location>
</feature>
<sequence length="343" mass="39111">MVNRIFKVILLFTPIAYCVGVHYYKFEVVFFQLTSMILIISSLFDTPKREFKIKKILTLFLGICMLSVVLHGFQIKNLSALINIFFGCIDVYILAVYSKDLKKCINWLMVGLGINALIFIGQWFGYSPFIDPKTIHGSAGGIIPGEYGGIIGNAPRFAAFITLVLPFISVWYLIPAIVLGFVLKEVGIIISVLIVFIAKTLIAYRNDEVGEGLCKFVLLFSLLSGAVLLYFYHTKILTSFSIRMNTWKTALEHIAQRPFFGFGLGTFNIADFGCSSFLQWIYGVGFLGLGFIVLCIKKIKWYLFPLLFLCLFEYPFEIPRLYPLLVFVIAYWAIEQKEERLWD</sequence>
<proteinExistence type="predicted"/>
<feature type="transmembrane region" description="Helical" evidence="1">
    <location>
        <begin position="277"/>
        <end position="296"/>
    </location>
</feature>
<organism evidence="2">
    <name type="scientific">marine sediment metagenome</name>
    <dbReference type="NCBI Taxonomy" id="412755"/>
    <lineage>
        <taxon>unclassified sequences</taxon>
        <taxon>metagenomes</taxon>
        <taxon>ecological metagenomes</taxon>
    </lineage>
</organism>
<feature type="transmembrane region" description="Helical" evidence="1">
    <location>
        <begin position="28"/>
        <end position="44"/>
    </location>
</feature>
<comment type="caution">
    <text evidence="2">The sequence shown here is derived from an EMBL/GenBank/DDBJ whole genome shotgun (WGS) entry which is preliminary data.</text>
</comment>
<dbReference type="AlphaFoldDB" id="A0A0F9ISH8"/>
<evidence type="ECO:0000313" key="2">
    <source>
        <dbReference type="EMBL" id="KKL96690.1"/>
    </source>
</evidence>
<keyword evidence="1" id="KW-0812">Transmembrane</keyword>
<feature type="transmembrane region" description="Helical" evidence="1">
    <location>
        <begin position="157"/>
        <end position="179"/>
    </location>
</feature>
<feature type="transmembrane region" description="Helical" evidence="1">
    <location>
        <begin position="80"/>
        <end position="97"/>
    </location>
</feature>
<feature type="transmembrane region" description="Helical" evidence="1">
    <location>
        <begin position="216"/>
        <end position="233"/>
    </location>
</feature>
<dbReference type="EMBL" id="LAZR01018365">
    <property type="protein sequence ID" value="KKL96690.1"/>
    <property type="molecule type" value="Genomic_DNA"/>
</dbReference>
<evidence type="ECO:0000256" key="1">
    <source>
        <dbReference type="SAM" id="Phobius"/>
    </source>
</evidence>
<feature type="transmembrane region" description="Helical" evidence="1">
    <location>
        <begin position="56"/>
        <end position="74"/>
    </location>
</feature>